<dbReference type="EMBL" id="CAJNIZ010007443">
    <property type="protein sequence ID" value="CAE7258020.1"/>
    <property type="molecule type" value="Genomic_DNA"/>
</dbReference>
<comment type="caution">
    <text evidence="1">The sequence shown here is derived from an EMBL/GenBank/DDBJ whole genome shotgun (WGS) entry which is preliminary data.</text>
</comment>
<organism evidence="1 2">
    <name type="scientific">Symbiodinium pilosum</name>
    <name type="common">Dinoflagellate</name>
    <dbReference type="NCBI Taxonomy" id="2952"/>
    <lineage>
        <taxon>Eukaryota</taxon>
        <taxon>Sar</taxon>
        <taxon>Alveolata</taxon>
        <taxon>Dinophyceae</taxon>
        <taxon>Suessiales</taxon>
        <taxon>Symbiodiniaceae</taxon>
        <taxon>Symbiodinium</taxon>
    </lineage>
</organism>
<reference evidence="1" key="1">
    <citation type="submission" date="2021-02" db="EMBL/GenBank/DDBJ databases">
        <authorList>
            <person name="Dougan E. K."/>
            <person name="Rhodes N."/>
            <person name="Thang M."/>
            <person name="Chan C."/>
        </authorList>
    </citation>
    <scope>NUCLEOTIDE SEQUENCE</scope>
</reference>
<dbReference type="Gene3D" id="1.25.10.10">
    <property type="entry name" value="Leucine-rich Repeat Variant"/>
    <property type="match status" value="1"/>
</dbReference>
<sequence length="372" mass="40916">MTAPADDVMDLFRALHGVHSAYSWNFNEPVANRAVLRLRQALEQVVGLAVVNVLDEMQRGLADPQVQQVGVSFLKAVVADSKGSTKDIIQRAGVVQVLVQSMTKHPGTENLLTEALEVMDELHGLEALLQALQHLRPSAPGTRAALQTLQSTLRKRWHEVERSAVPLARVIIDALRTHPTDMQLQVMGIKLLGDLAGDLPEARVAFFQVNGWEWLLQVLESPPLDHSWEGLELQQEGVRLIAQLCKGGACGEIHSQRVGAILEKVLQRSQNDGRVLYWGLWAVQQLHGSASLLSTLRANSNPDVVMQTLRSLSGLSWGHGEIDSEAEHAIQVMQNVIQAMRAFTDNPEVLKDASFVLARTAAFAAQHEVPDQ</sequence>
<dbReference type="OrthoDB" id="436373at2759"/>
<protein>
    <submittedName>
        <fullName evidence="1">Uncharacterized protein</fullName>
    </submittedName>
</protein>
<dbReference type="Proteomes" id="UP000649617">
    <property type="component" value="Unassembled WGS sequence"/>
</dbReference>
<dbReference type="AlphaFoldDB" id="A0A812MH74"/>
<accession>A0A812MH74</accession>
<proteinExistence type="predicted"/>
<gene>
    <name evidence="1" type="ORF">SPIL2461_LOCUS5308</name>
</gene>
<dbReference type="InterPro" id="IPR011989">
    <property type="entry name" value="ARM-like"/>
</dbReference>
<name>A0A812MH74_SYMPI</name>
<keyword evidence="2" id="KW-1185">Reference proteome</keyword>
<dbReference type="InterPro" id="IPR016024">
    <property type="entry name" value="ARM-type_fold"/>
</dbReference>
<dbReference type="SUPFAM" id="SSF48371">
    <property type="entry name" value="ARM repeat"/>
    <property type="match status" value="1"/>
</dbReference>
<evidence type="ECO:0000313" key="1">
    <source>
        <dbReference type="EMBL" id="CAE7258020.1"/>
    </source>
</evidence>
<evidence type="ECO:0000313" key="2">
    <source>
        <dbReference type="Proteomes" id="UP000649617"/>
    </source>
</evidence>